<proteinExistence type="predicted"/>
<feature type="region of interest" description="Disordered" evidence="1">
    <location>
        <begin position="1"/>
        <end position="113"/>
    </location>
</feature>
<evidence type="ECO:0000256" key="1">
    <source>
        <dbReference type="SAM" id="MobiDB-lite"/>
    </source>
</evidence>
<organism evidence="2 3">
    <name type="scientific">Protopolystoma xenopodis</name>
    <dbReference type="NCBI Taxonomy" id="117903"/>
    <lineage>
        <taxon>Eukaryota</taxon>
        <taxon>Metazoa</taxon>
        <taxon>Spiralia</taxon>
        <taxon>Lophotrochozoa</taxon>
        <taxon>Platyhelminthes</taxon>
        <taxon>Monogenea</taxon>
        <taxon>Polyopisthocotylea</taxon>
        <taxon>Polystomatidea</taxon>
        <taxon>Polystomatidae</taxon>
        <taxon>Protopolystoma</taxon>
    </lineage>
</organism>
<sequence length="113" mass="11590">MCSRPSCQSAPGLAGLEPGPSRPIDHSVKICVASPTGRKQGPAAMQPDSTTAVLQSPSITPTPSPVLAPRAHDHATPVRGAEASGLQKRHSVEASISVLSGPREAHLTSLQSE</sequence>
<evidence type="ECO:0000313" key="2">
    <source>
        <dbReference type="EMBL" id="VEL22227.1"/>
    </source>
</evidence>
<protein>
    <submittedName>
        <fullName evidence="2">Uncharacterized protein</fullName>
    </submittedName>
</protein>
<keyword evidence="3" id="KW-1185">Reference proteome</keyword>
<dbReference type="EMBL" id="CAAALY010055319">
    <property type="protein sequence ID" value="VEL22227.1"/>
    <property type="molecule type" value="Genomic_DNA"/>
</dbReference>
<comment type="caution">
    <text evidence="2">The sequence shown here is derived from an EMBL/GenBank/DDBJ whole genome shotgun (WGS) entry which is preliminary data.</text>
</comment>
<feature type="compositionally biased region" description="Polar residues" evidence="1">
    <location>
        <begin position="47"/>
        <end position="59"/>
    </location>
</feature>
<evidence type="ECO:0000313" key="3">
    <source>
        <dbReference type="Proteomes" id="UP000784294"/>
    </source>
</evidence>
<reference evidence="2" key="1">
    <citation type="submission" date="2018-11" db="EMBL/GenBank/DDBJ databases">
        <authorList>
            <consortium name="Pathogen Informatics"/>
        </authorList>
    </citation>
    <scope>NUCLEOTIDE SEQUENCE</scope>
</reference>
<dbReference type="Proteomes" id="UP000784294">
    <property type="component" value="Unassembled WGS sequence"/>
</dbReference>
<dbReference type="AlphaFoldDB" id="A0A448WWZ4"/>
<name>A0A448WWZ4_9PLAT</name>
<gene>
    <name evidence="2" type="ORF">PXEA_LOCUS15667</name>
</gene>
<accession>A0A448WWZ4</accession>